<dbReference type="GO" id="GO:0005886">
    <property type="term" value="C:plasma membrane"/>
    <property type="evidence" value="ECO:0007669"/>
    <property type="project" value="TreeGrafter"/>
</dbReference>
<dbReference type="SUPFAM" id="SSF52540">
    <property type="entry name" value="P-loop containing nucleoside triphosphate hydrolases"/>
    <property type="match status" value="1"/>
</dbReference>
<keyword evidence="6" id="KW-1185">Reference proteome</keyword>
<dbReference type="EMBL" id="BOPV01000001">
    <property type="protein sequence ID" value="GIL41275.1"/>
    <property type="molecule type" value="Genomic_DNA"/>
</dbReference>
<proteinExistence type="inferred from homology"/>
<dbReference type="Gene3D" id="3.40.50.300">
    <property type="entry name" value="P-loop containing nucleotide triphosphate hydrolases"/>
    <property type="match status" value="1"/>
</dbReference>
<dbReference type="Proteomes" id="UP000681075">
    <property type="component" value="Unassembled WGS sequence"/>
</dbReference>
<evidence type="ECO:0000256" key="1">
    <source>
        <dbReference type="ARBA" id="ARBA00006611"/>
    </source>
</evidence>
<organism evidence="5 6">
    <name type="scientific">Roseiterribacter gracilis</name>
    <dbReference type="NCBI Taxonomy" id="2812848"/>
    <lineage>
        <taxon>Bacteria</taxon>
        <taxon>Pseudomonadati</taxon>
        <taxon>Pseudomonadota</taxon>
        <taxon>Alphaproteobacteria</taxon>
        <taxon>Rhodospirillales</taxon>
        <taxon>Roseiterribacteraceae</taxon>
        <taxon>Roseiterribacter</taxon>
    </lineage>
</organism>
<dbReference type="Pfam" id="PF00437">
    <property type="entry name" value="T2SSE"/>
    <property type="match status" value="1"/>
</dbReference>
<sequence length="317" mass="35257">MAIKDHFFADAYINASSDGMLKVSGQGLIRMPDDATNEARGLARDLGKEYSGKYRERQITEFAVKHDEVVYRVAVMELDDKSLWFVLRRQEHAIRKLHEIGFPESAQQRLIQLGQQSGLLVLSGATGSGKTTTACALGIKYLETYGDVLLTIESPCELPMYGPHGYGYCFPTECREDEFHKALAKALRMHPRYILLGEIRYPNAAQQALRAALSGHLVITTIHGGDPIQALQSLLQYAGGEDPDHTAGLLANGFLGIIHQDLIGSPARMTAEFLLAVDEDRTQIQNLIRTRKMEQLKTMMMKQATLFGLRTMGAFRA</sequence>
<evidence type="ECO:0000259" key="4">
    <source>
        <dbReference type="Pfam" id="PF00437"/>
    </source>
</evidence>
<gene>
    <name evidence="5" type="ORF">TMPK1_35120</name>
</gene>
<keyword evidence="2" id="KW-0547">Nucleotide-binding</keyword>
<feature type="domain" description="Bacterial type II secretion system protein E" evidence="4">
    <location>
        <begin position="64"/>
        <end position="267"/>
    </location>
</feature>
<protein>
    <recommendedName>
        <fullName evidence="4">Bacterial type II secretion system protein E domain-containing protein</fullName>
    </recommendedName>
</protein>
<dbReference type="GO" id="GO:0005524">
    <property type="term" value="F:ATP binding"/>
    <property type="evidence" value="ECO:0007669"/>
    <property type="project" value="UniProtKB-KW"/>
</dbReference>
<dbReference type="PANTHER" id="PTHR30258:SF3">
    <property type="entry name" value="SLL1921 PROTEIN"/>
    <property type="match status" value="1"/>
</dbReference>
<dbReference type="RefSeq" id="WP_420244701.1">
    <property type="nucleotide sequence ID" value="NZ_BOPV01000001.1"/>
</dbReference>
<keyword evidence="3" id="KW-0067">ATP-binding</keyword>
<evidence type="ECO:0000313" key="5">
    <source>
        <dbReference type="EMBL" id="GIL41275.1"/>
    </source>
</evidence>
<reference evidence="5" key="1">
    <citation type="submission" date="2021-02" db="EMBL/GenBank/DDBJ databases">
        <title>Genome sequence of Rhodospirillales sp. strain TMPK1 isolated from soil.</title>
        <authorList>
            <person name="Nakai R."/>
            <person name="Kusada H."/>
            <person name="Tamaki H."/>
        </authorList>
    </citation>
    <scope>NUCLEOTIDE SEQUENCE</scope>
    <source>
        <strain evidence="5">TMPK1</strain>
    </source>
</reference>
<name>A0A8S8XJC5_9PROT</name>
<evidence type="ECO:0000256" key="3">
    <source>
        <dbReference type="ARBA" id="ARBA00022840"/>
    </source>
</evidence>
<comment type="caution">
    <text evidence="5">The sequence shown here is derived from an EMBL/GenBank/DDBJ whole genome shotgun (WGS) entry which is preliminary data.</text>
</comment>
<dbReference type="InterPro" id="IPR001482">
    <property type="entry name" value="T2SS/T4SS_dom"/>
</dbReference>
<dbReference type="PANTHER" id="PTHR30258">
    <property type="entry name" value="TYPE II SECRETION SYSTEM PROTEIN GSPE-RELATED"/>
    <property type="match status" value="1"/>
</dbReference>
<comment type="similarity">
    <text evidence="1">Belongs to the GSP E family.</text>
</comment>
<evidence type="ECO:0000256" key="2">
    <source>
        <dbReference type="ARBA" id="ARBA00022741"/>
    </source>
</evidence>
<dbReference type="InterPro" id="IPR027417">
    <property type="entry name" value="P-loop_NTPase"/>
</dbReference>
<dbReference type="GO" id="GO:0016887">
    <property type="term" value="F:ATP hydrolysis activity"/>
    <property type="evidence" value="ECO:0007669"/>
    <property type="project" value="TreeGrafter"/>
</dbReference>
<accession>A0A8S8XJC5</accession>
<evidence type="ECO:0000313" key="6">
    <source>
        <dbReference type="Proteomes" id="UP000681075"/>
    </source>
</evidence>
<dbReference type="AlphaFoldDB" id="A0A8S8XJC5"/>